<evidence type="ECO:0000259" key="3">
    <source>
        <dbReference type="PROSITE" id="PS50835"/>
    </source>
</evidence>
<dbReference type="PROSITE" id="PS50835">
    <property type="entry name" value="IG_LIKE"/>
    <property type="match status" value="1"/>
</dbReference>
<dbReference type="GO" id="GO:0070593">
    <property type="term" value="P:dendrite self-avoidance"/>
    <property type="evidence" value="ECO:0007669"/>
    <property type="project" value="TreeGrafter"/>
</dbReference>
<dbReference type="PANTHER" id="PTHR10075">
    <property type="entry name" value="BASIGIN RELATED"/>
    <property type="match status" value="1"/>
</dbReference>
<dbReference type="GO" id="GO:0007411">
    <property type="term" value="P:axon guidance"/>
    <property type="evidence" value="ECO:0007669"/>
    <property type="project" value="TreeGrafter"/>
</dbReference>
<accession>A0AAN8XCW4</accession>
<feature type="region of interest" description="Disordered" evidence="2">
    <location>
        <begin position="33"/>
        <end position="54"/>
    </location>
</feature>
<comment type="caution">
    <text evidence="4">The sequence shown here is derived from an EMBL/GenBank/DDBJ whole genome shotgun (WGS) entry which is preliminary data.</text>
</comment>
<dbReference type="AlphaFoldDB" id="A0AAN8XCW4"/>
<proteinExistence type="predicted"/>
<name>A0AAN8XCW4_HALRR</name>
<dbReference type="InterPro" id="IPR013783">
    <property type="entry name" value="Ig-like_fold"/>
</dbReference>
<dbReference type="PANTHER" id="PTHR10075:SF100">
    <property type="entry name" value="FASCICLIN-2"/>
    <property type="match status" value="1"/>
</dbReference>
<reference evidence="4 5" key="1">
    <citation type="submission" date="2023-11" db="EMBL/GenBank/DDBJ databases">
        <title>Halocaridina rubra genome assembly.</title>
        <authorList>
            <person name="Smith C."/>
        </authorList>
    </citation>
    <scope>NUCLEOTIDE SEQUENCE [LARGE SCALE GENOMIC DNA]</scope>
    <source>
        <strain evidence="4">EP-1</strain>
        <tissue evidence="4">Whole</tissue>
    </source>
</reference>
<dbReference type="Proteomes" id="UP001381693">
    <property type="component" value="Unassembled WGS sequence"/>
</dbReference>
<dbReference type="EMBL" id="JAXCGZ010004406">
    <property type="protein sequence ID" value="KAK7081826.1"/>
    <property type="molecule type" value="Genomic_DNA"/>
</dbReference>
<protein>
    <recommendedName>
        <fullName evidence="3">Ig-like domain-containing protein</fullName>
    </recommendedName>
</protein>
<dbReference type="GO" id="GO:0007156">
    <property type="term" value="P:homophilic cell adhesion via plasma membrane adhesion molecules"/>
    <property type="evidence" value="ECO:0007669"/>
    <property type="project" value="TreeGrafter"/>
</dbReference>
<organism evidence="4 5">
    <name type="scientific">Halocaridina rubra</name>
    <name type="common">Hawaiian red shrimp</name>
    <dbReference type="NCBI Taxonomy" id="373956"/>
    <lineage>
        <taxon>Eukaryota</taxon>
        <taxon>Metazoa</taxon>
        <taxon>Ecdysozoa</taxon>
        <taxon>Arthropoda</taxon>
        <taxon>Crustacea</taxon>
        <taxon>Multicrustacea</taxon>
        <taxon>Malacostraca</taxon>
        <taxon>Eumalacostraca</taxon>
        <taxon>Eucarida</taxon>
        <taxon>Decapoda</taxon>
        <taxon>Pleocyemata</taxon>
        <taxon>Caridea</taxon>
        <taxon>Atyoidea</taxon>
        <taxon>Atyidae</taxon>
        <taxon>Halocaridina</taxon>
    </lineage>
</organism>
<dbReference type="InterPro" id="IPR036179">
    <property type="entry name" value="Ig-like_dom_sf"/>
</dbReference>
<keyword evidence="5" id="KW-1185">Reference proteome</keyword>
<evidence type="ECO:0000313" key="4">
    <source>
        <dbReference type="EMBL" id="KAK7081826.1"/>
    </source>
</evidence>
<gene>
    <name evidence="4" type="ORF">SK128_021785</name>
</gene>
<evidence type="ECO:0000256" key="1">
    <source>
        <dbReference type="ARBA" id="ARBA00023319"/>
    </source>
</evidence>
<feature type="non-terminal residue" evidence="4">
    <location>
        <position position="1"/>
    </location>
</feature>
<sequence length="137" mass="15347">WKWIPILPVRINLTRSVQREATSEALFNALSSDNQVSQPKGAKSVVHSPYKDDRISTRPTQELEIMKIFGSQLRRSSRDLGLSHYPRPDSAPTLHYTPIDQTVSPGSPVSLKCSAQGSPSPVITWTRDHQPLLPTHR</sequence>
<dbReference type="SUPFAM" id="SSF48726">
    <property type="entry name" value="Immunoglobulin"/>
    <property type="match status" value="1"/>
</dbReference>
<feature type="domain" description="Ig-like" evidence="3">
    <location>
        <begin position="92"/>
        <end position="137"/>
    </location>
</feature>
<keyword evidence="1" id="KW-0393">Immunoglobulin domain</keyword>
<dbReference type="InterPro" id="IPR007110">
    <property type="entry name" value="Ig-like_dom"/>
</dbReference>
<dbReference type="GO" id="GO:0098632">
    <property type="term" value="F:cell-cell adhesion mediator activity"/>
    <property type="evidence" value="ECO:0007669"/>
    <property type="project" value="TreeGrafter"/>
</dbReference>
<feature type="region of interest" description="Disordered" evidence="2">
    <location>
        <begin position="101"/>
        <end position="137"/>
    </location>
</feature>
<dbReference type="GO" id="GO:0005886">
    <property type="term" value="C:plasma membrane"/>
    <property type="evidence" value="ECO:0007669"/>
    <property type="project" value="TreeGrafter"/>
</dbReference>
<dbReference type="Gene3D" id="2.60.40.10">
    <property type="entry name" value="Immunoglobulins"/>
    <property type="match status" value="1"/>
</dbReference>
<evidence type="ECO:0000256" key="2">
    <source>
        <dbReference type="SAM" id="MobiDB-lite"/>
    </source>
</evidence>
<feature type="compositionally biased region" description="Polar residues" evidence="2">
    <location>
        <begin position="101"/>
        <end position="123"/>
    </location>
</feature>
<evidence type="ECO:0000313" key="5">
    <source>
        <dbReference type="Proteomes" id="UP001381693"/>
    </source>
</evidence>
<dbReference type="GO" id="GO:0030424">
    <property type="term" value="C:axon"/>
    <property type="evidence" value="ECO:0007669"/>
    <property type="project" value="TreeGrafter"/>
</dbReference>
<dbReference type="Pfam" id="PF13927">
    <property type="entry name" value="Ig_3"/>
    <property type="match status" value="1"/>
</dbReference>